<comment type="caution">
    <text evidence="3">The sequence shown here is derived from an EMBL/GenBank/DDBJ whole genome shotgun (WGS) entry which is preliminary data.</text>
</comment>
<evidence type="ECO:0000313" key="4">
    <source>
        <dbReference type="Proteomes" id="UP001496627"/>
    </source>
</evidence>
<dbReference type="EMBL" id="JBEAAL010000019">
    <property type="protein sequence ID" value="MEQ1407675.1"/>
    <property type="molecule type" value="Genomic_DNA"/>
</dbReference>
<dbReference type="PANTHER" id="PTHR38340">
    <property type="entry name" value="S-LAYER PROTEIN"/>
    <property type="match status" value="1"/>
</dbReference>
<dbReference type="Pfam" id="PF17963">
    <property type="entry name" value="Big_9"/>
    <property type="match status" value="1"/>
</dbReference>
<keyword evidence="2" id="KW-0964">Secreted</keyword>
<accession>A0ABV0M9C8</accession>
<dbReference type="InterPro" id="IPR011049">
    <property type="entry name" value="Serralysin-like_metalloprot_C"/>
</dbReference>
<evidence type="ECO:0000256" key="2">
    <source>
        <dbReference type="ARBA" id="ARBA00022525"/>
    </source>
</evidence>
<dbReference type="PANTHER" id="PTHR38340:SF1">
    <property type="entry name" value="S-LAYER PROTEIN"/>
    <property type="match status" value="1"/>
</dbReference>
<organism evidence="3 4">
    <name type="scientific">Neorhizobium phenanthreniclasticum</name>
    <dbReference type="NCBI Taxonomy" id="3157917"/>
    <lineage>
        <taxon>Bacteria</taxon>
        <taxon>Pseudomonadati</taxon>
        <taxon>Pseudomonadota</taxon>
        <taxon>Alphaproteobacteria</taxon>
        <taxon>Hyphomicrobiales</taxon>
        <taxon>Rhizobiaceae</taxon>
        <taxon>Rhizobium/Agrobacterium group</taxon>
        <taxon>Neorhizobium</taxon>
    </lineage>
</organism>
<dbReference type="RefSeq" id="WP_348864048.1">
    <property type="nucleotide sequence ID" value="NZ_JBEAAL010000019.1"/>
</dbReference>
<proteinExistence type="predicted"/>
<protein>
    <submittedName>
        <fullName evidence="3">Ig-like domain-containing protein</fullName>
    </submittedName>
</protein>
<keyword evidence="4" id="KW-1185">Reference proteome</keyword>
<reference evidence="3 4" key="1">
    <citation type="submission" date="2024-05" db="EMBL/GenBank/DDBJ databases">
        <title>Neorhizobium sp. Rsf11, a plant growth promoting and heavy metal resistant PAH-degrader.</title>
        <authorList>
            <person name="Golubev S.N."/>
            <person name="Muratova A.Y."/>
            <person name="Markelova M.I."/>
        </authorList>
    </citation>
    <scope>NUCLEOTIDE SEQUENCE [LARGE SCALE GENOMIC DNA]</scope>
    <source>
        <strain evidence="3 4">Rsf11</strain>
    </source>
</reference>
<dbReference type="Gene3D" id="2.150.10.10">
    <property type="entry name" value="Serralysin-like metalloprotease, C-terminal"/>
    <property type="match status" value="1"/>
</dbReference>
<dbReference type="InterPro" id="IPR050557">
    <property type="entry name" value="RTX_toxin/Mannuronan_C5-epim"/>
</dbReference>
<dbReference type="PRINTS" id="PR00313">
    <property type="entry name" value="CABNDNGRPT"/>
</dbReference>
<evidence type="ECO:0000313" key="3">
    <source>
        <dbReference type="EMBL" id="MEQ1407675.1"/>
    </source>
</evidence>
<dbReference type="InterPro" id="IPR018511">
    <property type="entry name" value="Hemolysin-typ_Ca-bd_CS"/>
</dbReference>
<name>A0ABV0M9C8_9HYPH</name>
<dbReference type="SUPFAM" id="SSF51120">
    <property type="entry name" value="beta-Roll"/>
    <property type="match status" value="1"/>
</dbReference>
<dbReference type="Proteomes" id="UP001496627">
    <property type="component" value="Unassembled WGS sequence"/>
</dbReference>
<sequence length="463" mass="49403">MPTLSNGSELEIWEDSENQSPDAILFNITETDGDVLGPTGARTDYPFGWVDLASVDVFDGFFTVTTFTNDGRTELFTTLETFVFDNEGNFIRALSAQAAYLSTEIISVMAVDPDDITVTWLGANEYYGGQNTQYGQHQIILENGVIEPDTFVNHVPTVSDLDFTLLPGESLIDVRFSASDIDYDLLSFIVVDGPDHGMLGQETQYDAGYYPFPQGSYGGSLHHHQDYLSGNIFDYTPAPGFIGTDTFTVYATDGQGNSNLATITITVEPPPEEITLTEARDVVSYSAEDHPMLVAALGGNDRITGSRFGDLLDGGMGDDHLRGGAGDDEIIGGAGRDCLYGGAGDDILSGGAGRDTLAGGDGGDTFLFDLLGRANYDKVTDFSSTNDVIQLDSWAFAGLAPGALDTGAFAQGRAAVEEDDRIIYDDCSGRLMFDADGSGDAAAVIFATVDHGTPLVADDFYVV</sequence>
<dbReference type="PROSITE" id="PS00330">
    <property type="entry name" value="HEMOLYSIN_CALCIUM"/>
    <property type="match status" value="3"/>
</dbReference>
<gene>
    <name evidence="3" type="ORF">ABK249_22380</name>
</gene>
<dbReference type="InterPro" id="IPR001343">
    <property type="entry name" value="Hemolysn_Ca-bd"/>
</dbReference>
<comment type="subcellular location">
    <subcellularLocation>
        <location evidence="1">Secreted</location>
    </subcellularLocation>
</comment>
<dbReference type="Pfam" id="PF00353">
    <property type="entry name" value="HemolysinCabind"/>
    <property type="match status" value="1"/>
</dbReference>
<evidence type="ECO:0000256" key="1">
    <source>
        <dbReference type="ARBA" id="ARBA00004613"/>
    </source>
</evidence>